<gene>
    <name evidence="2" type="ORF">MY490_10680</name>
</gene>
<feature type="transmembrane region" description="Helical" evidence="1">
    <location>
        <begin position="34"/>
        <end position="58"/>
    </location>
</feature>
<keyword evidence="1" id="KW-0472">Membrane</keyword>
<keyword evidence="1" id="KW-0812">Transmembrane</keyword>
<protein>
    <recommendedName>
        <fullName evidence="4">Phosphatidate cytidylyltransferase</fullName>
    </recommendedName>
</protein>
<keyword evidence="1" id="KW-1133">Transmembrane helix</keyword>
<feature type="transmembrane region" description="Helical" evidence="1">
    <location>
        <begin position="79"/>
        <end position="102"/>
    </location>
</feature>
<dbReference type="RefSeq" id="WP_248269170.1">
    <property type="nucleotide sequence ID" value="NZ_CP096034.1"/>
</dbReference>
<sequence length="103" mass="11263">MKKLLSGVITFVILILTPFGFSHAMGSTWTDWLFASSLLITAIIAFFNISGDGLIGRLDKSTVKGKTGITARIDNETEVFKVPFAFYVSSIFTIGSLIMTHIN</sequence>
<name>A0ABY4JR05_9BACI</name>
<evidence type="ECO:0000313" key="2">
    <source>
        <dbReference type="EMBL" id="UPM56263.1"/>
    </source>
</evidence>
<accession>A0ABY4JR05</accession>
<evidence type="ECO:0008006" key="4">
    <source>
        <dbReference type="Google" id="ProtNLM"/>
    </source>
</evidence>
<keyword evidence="3" id="KW-1185">Reference proteome</keyword>
<proteinExistence type="predicted"/>
<evidence type="ECO:0000313" key="3">
    <source>
        <dbReference type="Proteomes" id="UP000830639"/>
    </source>
</evidence>
<reference evidence="2 3" key="1">
    <citation type="submission" date="2022-04" db="EMBL/GenBank/DDBJ databases">
        <title>Mechanism of arsenic methylation and mitigation arsenic toxicity by Bacillus sp. LH14 from an Arsenic-Contaminated Paddy Soil.</title>
        <authorList>
            <person name="Wang D."/>
        </authorList>
    </citation>
    <scope>NUCLEOTIDE SEQUENCE [LARGE SCALE GENOMIC DNA]</scope>
    <source>
        <strain evidence="2 3">LH14</strain>
    </source>
</reference>
<dbReference type="EMBL" id="CP096034">
    <property type="protein sequence ID" value="UPM56263.1"/>
    <property type="molecule type" value="Genomic_DNA"/>
</dbReference>
<dbReference type="Proteomes" id="UP000830639">
    <property type="component" value="Chromosome"/>
</dbReference>
<evidence type="ECO:0000256" key="1">
    <source>
        <dbReference type="SAM" id="Phobius"/>
    </source>
</evidence>
<organism evidence="2 3">
    <name type="scientific">Gottfriedia acidiceleris</name>
    <dbReference type="NCBI Taxonomy" id="371036"/>
    <lineage>
        <taxon>Bacteria</taxon>
        <taxon>Bacillati</taxon>
        <taxon>Bacillota</taxon>
        <taxon>Bacilli</taxon>
        <taxon>Bacillales</taxon>
        <taxon>Bacillaceae</taxon>
        <taxon>Gottfriedia</taxon>
    </lineage>
</organism>